<dbReference type="GO" id="GO:0008083">
    <property type="term" value="F:growth factor activity"/>
    <property type="evidence" value="ECO:0007669"/>
    <property type="project" value="UniProtKB-KW"/>
</dbReference>
<dbReference type="InParanoid" id="H3BIG4"/>
<evidence type="ECO:0000256" key="9">
    <source>
        <dbReference type="ARBA" id="ARBA00023180"/>
    </source>
</evidence>
<dbReference type="Pfam" id="PF00019">
    <property type="entry name" value="TGF_beta"/>
    <property type="match status" value="1"/>
</dbReference>
<keyword evidence="5" id="KW-0372">Hormone</keyword>
<feature type="chain" id="PRO_5003581354" description="TGF-beta family profile domain-containing protein" evidence="12">
    <location>
        <begin position="21"/>
        <end position="359"/>
    </location>
</feature>
<reference evidence="14" key="3">
    <citation type="submission" date="2025-09" db="UniProtKB">
        <authorList>
            <consortium name="Ensembl"/>
        </authorList>
    </citation>
    <scope>IDENTIFICATION</scope>
</reference>
<dbReference type="HOGENOM" id="CLU_020515_5_1_1"/>
<evidence type="ECO:0000313" key="14">
    <source>
        <dbReference type="Ensembl" id="ENSLACP00000021685.1"/>
    </source>
</evidence>
<dbReference type="PROSITE" id="PS51362">
    <property type="entry name" value="TGF_BETA_2"/>
    <property type="match status" value="1"/>
</dbReference>
<comment type="subcellular location">
    <subcellularLocation>
        <location evidence="2">Secreted</location>
    </subcellularLocation>
</comment>
<dbReference type="PANTHER" id="PTHR11848">
    <property type="entry name" value="TGF-BETA FAMILY"/>
    <property type="match status" value="1"/>
</dbReference>
<comment type="subunit">
    <text evidence="10">Homodimeric or heterodimeric through association with alpha and beta subunits, linked by one or more disulfide bonds. Inhibins are heterodimers of one alpha and one beta subunit. Activins are homo- or heterodimers of beta subunits only.</text>
</comment>
<evidence type="ECO:0000256" key="1">
    <source>
        <dbReference type="ARBA" id="ARBA00002588"/>
    </source>
</evidence>
<evidence type="ECO:0000256" key="2">
    <source>
        <dbReference type="ARBA" id="ARBA00004613"/>
    </source>
</evidence>
<dbReference type="Gene3D" id="2.60.120.970">
    <property type="match status" value="1"/>
</dbReference>
<organism evidence="14 15">
    <name type="scientific">Latimeria chalumnae</name>
    <name type="common">Coelacanth</name>
    <dbReference type="NCBI Taxonomy" id="7897"/>
    <lineage>
        <taxon>Eukaryota</taxon>
        <taxon>Metazoa</taxon>
        <taxon>Chordata</taxon>
        <taxon>Craniata</taxon>
        <taxon>Vertebrata</taxon>
        <taxon>Euteleostomi</taxon>
        <taxon>Coelacanthiformes</taxon>
        <taxon>Coelacanthidae</taxon>
        <taxon>Latimeria</taxon>
    </lineage>
</organism>
<dbReference type="InterPro" id="IPR029034">
    <property type="entry name" value="Cystine-knot_cytokine"/>
</dbReference>
<accession>H3BIG4</accession>
<dbReference type="Gene3D" id="2.10.90.10">
    <property type="entry name" value="Cystine-knot cytokines"/>
    <property type="match status" value="1"/>
</dbReference>
<dbReference type="STRING" id="7897.ENSLACP00000021685"/>
<evidence type="ECO:0000256" key="5">
    <source>
        <dbReference type="ARBA" id="ARBA00022702"/>
    </source>
</evidence>
<dbReference type="GeneTree" id="ENSGT00940000160065"/>
<dbReference type="EMBL" id="AFYH01001865">
    <property type="status" value="NOT_ANNOTATED_CDS"/>
    <property type="molecule type" value="Genomic_DNA"/>
</dbReference>
<dbReference type="RefSeq" id="XP_014348699.1">
    <property type="nucleotide sequence ID" value="XM_014493213.1"/>
</dbReference>
<dbReference type="InterPro" id="IPR017948">
    <property type="entry name" value="TGFb_CS"/>
</dbReference>
<dbReference type="PROSITE" id="PS00250">
    <property type="entry name" value="TGF_BETA_1"/>
    <property type="match status" value="1"/>
</dbReference>
<dbReference type="FunFam" id="2.10.90.10:FF:000005">
    <property type="entry name" value="Inhibin beta A chain"/>
    <property type="match status" value="1"/>
</dbReference>
<dbReference type="KEGG" id="lcm:102355877"/>
<gene>
    <name evidence="14" type="primary">LOC102355877</name>
</gene>
<keyword evidence="9" id="KW-0325">Glycoprotein</keyword>
<dbReference type="OMA" id="ETPLCCR"/>
<keyword evidence="7 11" id="KW-0339">Growth factor</keyword>
<reference evidence="14" key="2">
    <citation type="submission" date="2025-08" db="UniProtKB">
        <authorList>
            <consortium name="Ensembl"/>
        </authorList>
    </citation>
    <scope>IDENTIFICATION</scope>
</reference>
<proteinExistence type="inferred from homology"/>
<dbReference type="GeneID" id="102355877"/>
<evidence type="ECO:0000259" key="13">
    <source>
        <dbReference type="PROSITE" id="PS51362"/>
    </source>
</evidence>
<dbReference type="InterPro" id="IPR001839">
    <property type="entry name" value="TGF-b_C"/>
</dbReference>
<dbReference type="PRINTS" id="PR00672">
    <property type="entry name" value="INHIBINBC"/>
</dbReference>
<evidence type="ECO:0000256" key="8">
    <source>
        <dbReference type="ARBA" id="ARBA00023157"/>
    </source>
</evidence>
<dbReference type="GO" id="GO:0005615">
    <property type="term" value="C:extracellular space"/>
    <property type="evidence" value="ECO:0007669"/>
    <property type="project" value="TreeGrafter"/>
</dbReference>
<feature type="domain" description="TGF-beta family profile" evidence="13">
    <location>
        <begin position="242"/>
        <end position="359"/>
    </location>
</feature>
<dbReference type="OrthoDB" id="6516235at2759"/>
<dbReference type="GO" id="GO:0005179">
    <property type="term" value="F:hormone activity"/>
    <property type="evidence" value="ECO:0007669"/>
    <property type="project" value="UniProtKB-KW"/>
</dbReference>
<dbReference type="Ensembl" id="ENSLACT00000021826.1">
    <property type="protein sequence ID" value="ENSLACP00000021685.1"/>
    <property type="gene ID" value="ENSLACG00000019054.1"/>
</dbReference>
<evidence type="ECO:0000313" key="15">
    <source>
        <dbReference type="Proteomes" id="UP000008672"/>
    </source>
</evidence>
<evidence type="ECO:0000256" key="6">
    <source>
        <dbReference type="ARBA" id="ARBA00022729"/>
    </source>
</evidence>
<comment type="similarity">
    <text evidence="3 11">Belongs to the TGF-beta family.</text>
</comment>
<name>H3BIG4_LATCH</name>
<dbReference type="PANTHER" id="PTHR11848:SF6">
    <property type="entry name" value="INHIBIN BETA E CHAIN"/>
    <property type="match status" value="1"/>
</dbReference>
<evidence type="ECO:0000256" key="12">
    <source>
        <dbReference type="SAM" id="SignalP"/>
    </source>
</evidence>
<evidence type="ECO:0000256" key="7">
    <source>
        <dbReference type="ARBA" id="ARBA00023030"/>
    </source>
</evidence>
<feature type="signal peptide" evidence="12">
    <location>
        <begin position="1"/>
        <end position="20"/>
    </location>
</feature>
<dbReference type="InterPro" id="IPR015615">
    <property type="entry name" value="TGF-beta-rel"/>
</dbReference>
<dbReference type="Proteomes" id="UP000008672">
    <property type="component" value="Unassembled WGS sequence"/>
</dbReference>
<protein>
    <recommendedName>
        <fullName evidence="13">TGF-beta family profile domain-containing protein</fullName>
    </recommendedName>
</protein>
<evidence type="ECO:0000256" key="4">
    <source>
        <dbReference type="ARBA" id="ARBA00022525"/>
    </source>
</evidence>
<dbReference type="eggNOG" id="KOG3900">
    <property type="taxonomic scope" value="Eukaryota"/>
</dbReference>
<evidence type="ECO:0000256" key="11">
    <source>
        <dbReference type="RuleBase" id="RU000354"/>
    </source>
</evidence>
<dbReference type="CDD" id="cd19406">
    <property type="entry name" value="TGF_beta_INHBC_E"/>
    <property type="match status" value="1"/>
</dbReference>
<keyword evidence="4" id="KW-0964">Secreted</keyword>
<dbReference type="AlphaFoldDB" id="H3BIG4"/>
<sequence>MVHLGVQSFLFLLVVSLATSAEKAEDLGCPSCVWPTLRTAAAERSLIELVKQHILEKLHLKEKPNITQLLPQASLMTAFRKLHIGKVWKDGMLGRQAQSSETQGYEIISFAETGSSNSSKTELRFHISKDRTQSIQILQANLWLYLRSSKTNKQNATWRIFLSDGRNSSRTLIGEKQTEGTWESWHIFPLTRSVQRFFDRGDKWLNFEVECEVCQWLSGNANESHQPFLAARAQLRKGGHPVHKREVSCDQNSNLCCKKDFYMDFKDIGWNDWIIKPEGYHMNYCMGLCPLHIAGTPGIAASFHTAVFNLIKANNIHTAVNSCCVPTKKRPLSMLYFDRDSNIVKTDIPDMIVEACGCT</sequence>
<dbReference type="SUPFAM" id="SSF57501">
    <property type="entry name" value="Cystine-knot cytokines"/>
    <property type="match status" value="1"/>
</dbReference>
<reference evidence="15" key="1">
    <citation type="submission" date="2011-08" db="EMBL/GenBank/DDBJ databases">
        <title>The draft genome of Latimeria chalumnae.</title>
        <authorList>
            <person name="Di Palma F."/>
            <person name="Alfoldi J."/>
            <person name="Johnson J."/>
            <person name="Berlin A."/>
            <person name="Gnerre S."/>
            <person name="Jaffe D."/>
            <person name="MacCallum I."/>
            <person name="Young S."/>
            <person name="Walker B.J."/>
            <person name="Lander E."/>
            <person name="Lindblad-Toh K."/>
        </authorList>
    </citation>
    <scope>NUCLEOTIDE SEQUENCE [LARGE SCALE GENOMIC DNA]</scope>
    <source>
        <strain evidence="15">Wild caught</strain>
    </source>
</reference>
<evidence type="ECO:0000256" key="10">
    <source>
        <dbReference type="ARBA" id="ARBA00026046"/>
    </source>
</evidence>
<evidence type="ECO:0000256" key="3">
    <source>
        <dbReference type="ARBA" id="ARBA00006656"/>
    </source>
</evidence>
<dbReference type="GO" id="GO:0005125">
    <property type="term" value="F:cytokine activity"/>
    <property type="evidence" value="ECO:0007669"/>
    <property type="project" value="TreeGrafter"/>
</dbReference>
<keyword evidence="15" id="KW-1185">Reference proteome</keyword>
<keyword evidence="8" id="KW-1015">Disulfide bond</keyword>
<keyword evidence="6 12" id="KW-0732">Signal</keyword>
<comment type="function">
    <text evidence="1">Inhibins and activins inhibit and activate, respectively, the secretion of follitropin by the pituitary gland. Inhibins/activins are involved in regulating a number of diverse functions such as hypothalamic and pituitary hormone secretion, gonadal hormone secretion, germ cell development and maturation, erythroid differentiation, insulin secretion, nerve cell survival, embryonic axial development or bone growth, depending on their subunit composition. Inhibins appear to oppose the functions of activins.</text>
</comment>
<dbReference type="SMART" id="SM00204">
    <property type="entry name" value="TGFB"/>
    <property type="match status" value="1"/>
</dbReference>
<dbReference type="InterPro" id="IPR001318">
    <property type="entry name" value="Inhibin_betaC"/>
</dbReference>